<dbReference type="InterPro" id="IPR027417">
    <property type="entry name" value="P-loop_NTPase"/>
</dbReference>
<dbReference type="GO" id="GO:0005524">
    <property type="term" value="F:ATP binding"/>
    <property type="evidence" value="ECO:0007669"/>
    <property type="project" value="UniProtKB-KW"/>
</dbReference>
<evidence type="ECO:0000313" key="3">
    <source>
        <dbReference type="Proteomes" id="UP000500938"/>
    </source>
</evidence>
<dbReference type="Gene3D" id="3.40.50.300">
    <property type="entry name" value="P-loop containing nucleotide triphosphate hydrolases"/>
    <property type="match status" value="1"/>
</dbReference>
<keyword evidence="2" id="KW-0067">ATP-binding</keyword>
<dbReference type="PANTHER" id="PTHR30121">
    <property type="entry name" value="UNCHARACTERIZED PROTEIN YJGR-RELATED"/>
    <property type="match status" value="1"/>
</dbReference>
<dbReference type="EMBL" id="CP053085">
    <property type="protein sequence ID" value="QJR36009.1"/>
    <property type="molecule type" value="Genomic_DNA"/>
</dbReference>
<gene>
    <name evidence="2" type="ORF">HKW67_11070</name>
</gene>
<reference evidence="2 3" key="1">
    <citation type="submission" date="2020-05" db="EMBL/GenBank/DDBJ databases">
        <title>Complete genome sequence of Gemmatimonas greenlandica TET16.</title>
        <authorList>
            <person name="Zeng Y."/>
        </authorList>
    </citation>
    <scope>NUCLEOTIDE SEQUENCE [LARGE SCALE GENOMIC DNA]</scope>
    <source>
        <strain evidence="2 3">TET16</strain>
    </source>
</reference>
<proteinExistence type="predicted"/>
<dbReference type="PANTHER" id="PTHR30121:SF6">
    <property type="entry name" value="SLR6007 PROTEIN"/>
    <property type="match status" value="1"/>
</dbReference>
<dbReference type="Proteomes" id="UP000500938">
    <property type="component" value="Chromosome"/>
</dbReference>
<organism evidence="2 3">
    <name type="scientific">Gemmatimonas groenlandica</name>
    <dbReference type="NCBI Taxonomy" id="2732249"/>
    <lineage>
        <taxon>Bacteria</taxon>
        <taxon>Pseudomonadati</taxon>
        <taxon>Gemmatimonadota</taxon>
        <taxon>Gemmatimonadia</taxon>
        <taxon>Gemmatimonadales</taxon>
        <taxon>Gemmatimonadaceae</taxon>
        <taxon>Gemmatimonas</taxon>
    </lineage>
</organism>
<dbReference type="KEGG" id="ggr:HKW67_11070"/>
<dbReference type="AlphaFoldDB" id="A0A6M4IQH4"/>
<name>A0A6M4IQH4_9BACT</name>
<sequence length="661" mass="73065">MTSPSVVPAVVSLPLGRVVATEKKPNTPHEFHFWTAIDAPIGIGTIVRVEGNTPVENVIPRVYGVVVEGFSYSDLQSPLHDVLGHDGRPHDGPLSHTDRTEIRLYTASVLRHIPEEPLQPVPLGAVYLADDADVAVALRMDGYITGESSTGIPVGVYRAGGMRSPIFLDADFLVGPEAAHLNISGVSGLATKTSAIEWLLQSIFAHFPAHRGTVAAVCFNVKGPDLCFLDQPGKLEPADLEMYEMLGVPPTPFQDVRYFAPFTARGFALNTLRTHPALADSVSPLTWGLGEVLQFAEVLLNKDDIDAKADALIDFIRERVVGKDFEEPGFSRTHRVQSFADLDAWFRDVLRKLEDSNGDTWRTHHAATVRKVRNRLSNLSTRCAGLVTDDGAVSDLPFGSFVDRAVYVVDVANVEEDAQDLVFARVVSRLREQLERRELGVDHVIVFVDELNKYAPHDGPDTYVRKMLLDIAERGRYLGLVLFGAQQFRSQVHRRVTGNAGTALYGRMDGDELASPGYQVLSPAIKARMATLDKGQLMVRHPHFTQPVFVRFPRPSVMSGREGVERFPQAPEPSLAQAVTRELRRLDDTIDLGFVQQTILLYDEHVVLAARNAVVRTRPDDVKRAFTRELARRARPTASEVEAVTPRPRALRSFSPDEYGG</sequence>
<feature type="region of interest" description="Disordered" evidence="1">
    <location>
        <begin position="635"/>
        <end position="661"/>
    </location>
</feature>
<dbReference type="RefSeq" id="WP_171225440.1">
    <property type="nucleotide sequence ID" value="NZ_CP053085.1"/>
</dbReference>
<accession>A0A6M4IQH4</accession>
<keyword evidence="2" id="KW-0547">Nucleotide-binding</keyword>
<dbReference type="InterPro" id="IPR051162">
    <property type="entry name" value="T4SS_component"/>
</dbReference>
<evidence type="ECO:0000313" key="2">
    <source>
        <dbReference type="EMBL" id="QJR36009.1"/>
    </source>
</evidence>
<keyword evidence="3" id="KW-1185">Reference proteome</keyword>
<protein>
    <submittedName>
        <fullName evidence="2">ATP-binding protein</fullName>
    </submittedName>
</protein>
<evidence type="ECO:0000256" key="1">
    <source>
        <dbReference type="SAM" id="MobiDB-lite"/>
    </source>
</evidence>